<dbReference type="Proteomes" id="UP000243525">
    <property type="component" value="Unassembled WGS sequence"/>
</dbReference>
<organism evidence="1 2">
    <name type="scientific">Mangrovibacterium marinum</name>
    <dbReference type="NCBI Taxonomy" id="1639118"/>
    <lineage>
        <taxon>Bacteria</taxon>
        <taxon>Pseudomonadati</taxon>
        <taxon>Bacteroidota</taxon>
        <taxon>Bacteroidia</taxon>
        <taxon>Marinilabiliales</taxon>
        <taxon>Prolixibacteraceae</taxon>
        <taxon>Mangrovibacterium</taxon>
    </lineage>
</organism>
<reference evidence="1 2" key="1">
    <citation type="submission" date="2018-04" db="EMBL/GenBank/DDBJ databases">
        <title>Genomic Encyclopedia of Archaeal and Bacterial Type Strains, Phase II (KMG-II): from individual species to whole genera.</title>
        <authorList>
            <person name="Goeker M."/>
        </authorList>
    </citation>
    <scope>NUCLEOTIDE SEQUENCE [LARGE SCALE GENOMIC DNA]</scope>
    <source>
        <strain evidence="1 2">DSM 28823</strain>
    </source>
</reference>
<dbReference type="AlphaFoldDB" id="A0A2T5BX57"/>
<name>A0A2T5BX57_9BACT</name>
<sequence length="41" mass="4591">MSNRRTRTERQSADDFLGCLKVFFYIGCNGLVYANVGDCGL</sequence>
<comment type="caution">
    <text evidence="1">The sequence shown here is derived from an EMBL/GenBank/DDBJ whole genome shotgun (WGS) entry which is preliminary data.</text>
</comment>
<evidence type="ECO:0000313" key="1">
    <source>
        <dbReference type="EMBL" id="PTN04479.1"/>
    </source>
</evidence>
<protein>
    <submittedName>
        <fullName evidence="1">Uncharacterized protein</fullName>
    </submittedName>
</protein>
<gene>
    <name evidence="1" type="ORF">C8N47_13114</name>
</gene>
<accession>A0A2T5BX57</accession>
<keyword evidence="2" id="KW-1185">Reference proteome</keyword>
<evidence type="ECO:0000313" key="2">
    <source>
        <dbReference type="Proteomes" id="UP000243525"/>
    </source>
</evidence>
<proteinExistence type="predicted"/>
<dbReference type="EMBL" id="QAAD01000031">
    <property type="protein sequence ID" value="PTN04479.1"/>
    <property type="molecule type" value="Genomic_DNA"/>
</dbReference>